<dbReference type="AlphaFoldDB" id="A0A1G6PP98"/>
<dbReference type="Proteomes" id="UP000199467">
    <property type="component" value="Unassembled WGS sequence"/>
</dbReference>
<evidence type="ECO:0000313" key="1">
    <source>
        <dbReference type="EMBL" id="SDC82072.1"/>
    </source>
</evidence>
<evidence type="ECO:0000313" key="2">
    <source>
        <dbReference type="Proteomes" id="UP000199467"/>
    </source>
</evidence>
<protein>
    <submittedName>
        <fullName evidence="1">Uncharacterized protein</fullName>
    </submittedName>
</protein>
<dbReference type="EMBL" id="FMZQ01000007">
    <property type="protein sequence ID" value="SDC82072.1"/>
    <property type="molecule type" value="Genomic_DNA"/>
</dbReference>
<accession>A0A1G6PP98</accession>
<reference evidence="2" key="1">
    <citation type="submission" date="2016-10" db="EMBL/GenBank/DDBJ databases">
        <authorList>
            <person name="Varghese N."/>
            <person name="Submissions S."/>
        </authorList>
    </citation>
    <scope>NUCLEOTIDE SEQUENCE [LARGE SCALE GENOMIC DNA]</scope>
    <source>
        <strain evidence="2">DSM 26382</strain>
    </source>
</reference>
<keyword evidence="2" id="KW-1185">Reference proteome</keyword>
<organism evidence="1 2">
    <name type="scientific">Ectopseudomonas chengduensis</name>
    <dbReference type="NCBI Taxonomy" id="489632"/>
    <lineage>
        <taxon>Bacteria</taxon>
        <taxon>Pseudomonadati</taxon>
        <taxon>Pseudomonadota</taxon>
        <taxon>Gammaproteobacteria</taxon>
        <taxon>Pseudomonadales</taxon>
        <taxon>Pseudomonadaceae</taxon>
        <taxon>Ectopseudomonas</taxon>
    </lineage>
</organism>
<name>A0A1G6PP98_9GAMM</name>
<dbReference type="RefSeq" id="WP_017362182.1">
    <property type="nucleotide sequence ID" value="NZ_FMZQ01000007.1"/>
</dbReference>
<dbReference type="GeneID" id="57609178"/>
<sequence length="197" mass="20296">MAANGSNSGGMGDVLGNIGVGMSDVFVNLSAEYPALLTFIFVCFAAAGILISASAVFDLIKIGDRNQASQGGAKAIFAKMIGGSLLIDMAFWASVMGDSLWSYADPLGIESYSASSGSDDLGQTALMAVIGFIVLAGYVVLGRGYFMITKLGYLTPDARSDLIGSIISRIAAGTAMIACLHIAKAIDNSTGLMWLPS</sequence>
<gene>
    <name evidence="1" type="ORF">SAMN05216576_10729</name>
</gene>
<proteinExistence type="predicted"/>